<feature type="compositionally biased region" description="Polar residues" evidence="1">
    <location>
        <begin position="249"/>
        <end position="260"/>
    </location>
</feature>
<dbReference type="AlphaFoldDB" id="A0A286UQE7"/>
<comment type="caution">
    <text evidence="2">The sequence shown here is derived from an EMBL/GenBank/DDBJ whole genome shotgun (WGS) entry which is preliminary data.</text>
</comment>
<gene>
    <name evidence="2" type="ORF">PNOK_0171600</name>
</gene>
<reference evidence="2 3" key="1">
    <citation type="journal article" date="2017" name="Mol. Ecol.">
        <title>Comparative and population genomic landscape of Phellinus noxius: A hypervariable fungus causing root rot in trees.</title>
        <authorList>
            <person name="Chung C.L."/>
            <person name="Lee T.J."/>
            <person name="Akiba M."/>
            <person name="Lee H.H."/>
            <person name="Kuo T.H."/>
            <person name="Liu D."/>
            <person name="Ke H.M."/>
            <person name="Yokoi T."/>
            <person name="Roa M.B."/>
            <person name="Lu M.J."/>
            <person name="Chang Y.Y."/>
            <person name="Ann P.J."/>
            <person name="Tsai J.N."/>
            <person name="Chen C.Y."/>
            <person name="Tzean S.S."/>
            <person name="Ota Y."/>
            <person name="Hattori T."/>
            <person name="Sahashi N."/>
            <person name="Liou R.F."/>
            <person name="Kikuchi T."/>
            <person name="Tsai I.J."/>
        </authorList>
    </citation>
    <scope>NUCLEOTIDE SEQUENCE [LARGE SCALE GENOMIC DNA]</scope>
    <source>
        <strain evidence="2 3">FFPRI411160</strain>
    </source>
</reference>
<feature type="compositionally biased region" description="Basic and acidic residues" evidence="1">
    <location>
        <begin position="11"/>
        <end position="21"/>
    </location>
</feature>
<evidence type="ECO:0000313" key="3">
    <source>
        <dbReference type="Proteomes" id="UP000217199"/>
    </source>
</evidence>
<name>A0A286UQE7_9AGAM</name>
<feature type="region of interest" description="Disordered" evidence="1">
    <location>
        <begin position="1"/>
        <end position="281"/>
    </location>
</feature>
<evidence type="ECO:0000256" key="1">
    <source>
        <dbReference type="SAM" id="MobiDB-lite"/>
    </source>
</evidence>
<dbReference type="Proteomes" id="UP000217199">
    <property type="component" value="Unassembled WGS sequence"/>
</dbReference>
<keyword evidence="3" id="KW-1185">Reference proteome</keyword>
<organism evidence="2 3">
    <name type="scientific">Pyrrhoderma noxium</name>
    <dbReference type="NCBI Taxonomy" id="2282107"/>
    <lineage>
        <taxon>Eukaryota</taxon>
        <taxon>Fungi</taxon>
        <taxon>Dikarya</taxon>
        <taxon>Basidiomycota</taxon>
        <taxon>Agaricomycotina</taxon>
        <taxon>Agaricomycetes</taxon>
        <taxon>Hymenochaetales</taxon>
        <taxon>Hymenochaetaceae</taxon>
        <taxon>Pyrrhoderma</taxon>
    </lineage>
</organism>
<proteinExistence type="predicted"/>
<dbReference type="OrthoDB" id="3270420at2759"/>
<protein>
    <submittedName>
        <fullName evidence="2">Uncharacterized protein</fullName>
    </submittedName>
</protein>
<dbReference type="EMBL" id="NBII01000002">
    <property type="protein sequence ID" value="PAV21759.1"/>
    <property type="molecule type" value="Genomic_DNA"/>
</dbReference>
<feature type="compositionally biased region" description="Low complexity" evidence="1">
    <location>
        <begin position="205"/>
        <end position="220"/>
    </location>
</feature>
<sequence length="358" mass="39442">MEGNVVEQEGDDKAGPHRESSPETSDGHNNSQTSSDMSLTRPTGANLISDQLEPDQEADSALVQERFNNSDQRSRHEIGEENALQLRLSTSPENNSQQPSAGDAVLSSSDPGPSSLNPIHSPLSQTNPENALSQTGGIVSTQTPPRVHFRSRVRIASGRLSHYRSQSQSQAQTQSLRTTQMAGHPPLVVRARRESSSHHSDFESGDSSPSSSISAPLRSTPEPHERMRSHASFLYPSSARKYRPKRNLRASNVSGSSNDEPGTVPPLIPSRSSDERAPLLRAPGSRLGARTRRLYGLPDDEASENARAQRRAQRLQEIKESFGPWPWRLFNGYWWAWMCTPIVCCCCPADDDDDSDRD</sequence>
<dbReference type="InParanoid" id="A0A286UQE7"/>
<feature type="compositionally biased region" description="Low complexity" evidence="1">
    <location>
        <begin position="165"/>
        <end position="180"/>
    </location>
</feature>
<feature type="compositionally biased region" description="Polar residues" evidence="1">
    <location>
        <begin position="22"/>
        <end position="49"/>
    </location>
</feature>
<feature type="compositionally biased region" description="Polar residues" evidence="1">
    <location>
        <begin position="87"/>
        <end position="144"/>
    </location>
</feature>
<feature type="compositionally biased region" description="Basic and acidic residues" evidence="1">
    <location>
        <begin position="191"/>
        <end position="202"/>
    </location>
</feature>
<evidence type="ECO:0000313" key="2">
    <source>
        <dbReference type="EMBL" id="PAV21759.1"/>
    </source>
</evidence>
<accession>A0A286UQE7</accession>